<feature type="domain" description="Myb-like" evidence="3">
    <location>
        <begin position="49"/>
        <end position="110"/>
    </location>
</feature>
<reference evidence="4" key="1">
    <citation type="submission" date="2014-11" db="EMBL/GenBank/DDBJ databases">
        <authorList>
            <person name="Otto D Thomas"/>
            <person name="Naeem Raeece"/>
        </authorList>
    </citation>
    <scope>NUCLEOTIDE SEQUENCE</scope>
</reference>
<evidence type="ECO:0000256" key="2">
    <source>
        <dbReference type="SAM" id="SignalP"/>
    </source>
</evidence>
<evidence type="ECO:0000256" key="1">
    <source>
        <dbReference type="SAM" id="MobiDB-lite"/>
    </source>
</evidence>
<sequence length="272" mass="30640">MKVFQVLLAFPSLALSLPGCGVRAAFLAPSSPKLTNSLAQSALSANRFGAKKETPPWSDRQMDQLRKARKEIPGRGAAWDFDEDSYWRDIASYVPGKTPDECRLQSKSLEYRKVGKGQNASAFNLSEDSGLLVYSQPVIMNGQVKVPQGRRILGRNRRFYENQQAGLDAALKAKVGAKRFAEIQKEREEMKKQEEQGREYAAVMSEVRPRDFRFFLGLPPTDEQIEEMEMKRRPTSYEERAGGKGKGVTMVARTLGENDKSGEEEKKFFGLF</sequence>
<dbReference type="VEuPathDB" id="CryptoDB:Cvel_4043"/>
<feature type="compositionally biased region" description="Basic and acidic residues" evidence="1">
    <location>
        <begin position="229"/>
        <end position="242"/>
    </location>
</feature>
<feature type="region of interest" description="Disordered" evidence="1">
    <location>
        <begin position="229"/>
        <end position="248"/>
    </location>
</feature>
<dbReference type="CDD" id="cd00167">
    <property type="entry name" value="SANT"/>
    <property type="match status" value="1"/>
</dbReference>
<gene>
    <name evidence="4" type="ORF">Cvel_4043</name>
</gene>
<evidence type="ECO:0000313" key="4">
    <source>
        <dbReference type="EMBL" id="CEM21816.1"/>
    </source>
</evidence>
<dbReference type="Gene3D" id="1.10.10.60">
    <property type="entry name" value="Homeodomain-like"/>
    <property type="match status" value="1"/>
</dbReference>
<dbReference type="PROSITE" id="PS50090">
    <property type="entry name" value="MYB_LIKE"/>
    <property type="match status" value="1"/>
</dbReference>
<evidence type="ECO:0000259" key="3">
    <source>
        <dbReference type="PROSITE" id="PS50090"/>
    </source>
</evidence>
<feature type="chain" id="PRO_5005189398" description="Myb-like domain-containing protein" evidence="2">
    <location>
        <begin position="17"/>
        <end position="272"/>
    </location>
</feature>
<name>A0A0G4G241_9ALVE</name>
<dbReference type="EMBL" id="CDMZ01000806">
    <property type="protein sequence ID" value="CEM21816.1"/>
    <property type="molecule type" value="Genomic_DNA"/>
</dbReference>
<dbReference type="InterPro" id="IPR001005">
    <property type="entry name" value="SANT/Myb"/>
</dbReference>
<organism evidence="4">
    <name type="scientific">Chromera velia CCMP2878</name>
    <dbReference type="NCBI Taxonomy" id="1169474"/>
    <lineage>
        <taxon>Eukaryota</taxon>
        <taxon>Sar</taxon>
        <taxon>Alveolata</taxon>
        <taxon>Colpodellida</taxon>
        <taxon>Chromeraceae</taxon>
        <taxon>Chromera</taxon>
    </lineage>
</organism>
<accession>A0A0G4G241</accession>
<keyword evidence="2" id="KW-0732">Signal</keyword>
<feature type="signal peptide" evidence="2">
    <location>
        <begin position="1"/>
        <end position="16"/>
    </location>
</feature>
<protein>
    <recommendedName>
        <fullName evidence="3">Myb-like domain-containing protein</fullName>
    </recommendedName>
</protein>
<proteinExistence type="predicted"/>
<dbReference type="AlphaFoldDB" id="A0A0G4G241"/>